<feature type="transmembrane region" description="Helical" evidence="1">
    <location>
        <begin position="424"/>
        <end position="442"/>
    </location>
</feature>
<evidence type="ECO:0000313" key="2">
    <source>
        <dbReference type="EMBL" id="OXA49762.1"/>
    </source>
</evidence>
<dbReference type="EMBL" id="LNIX01000010">
    <property type="protein sequence ID" value="OXA49762.1"/>
    <property type="molecule type" value="Genomic_DNA"/>
</dbReference>
<keyword evidence="1" id="KW-0472">Membrane</keyword>
<dbReference type="AlphaFoldDB" id="A0A226DWA9"/>
<evidence type="ECO:0000313" key="3">
    <source>
        <dbReference type="Proteomes" id="UP000198287"/>
    </source>
</evidence>
<keyword evidence="3" id="KW-1185">Reference proteome</keyword>
<comment type="caution">
    <text evidence="2">The sequence shown here is derived from an EMBL/GenBank/DDBJ whole genome shotgun (WGS) entry which is preliminary data.</text>
</comment>
<feature type="transmembrane region" description="Helical" evidence="1">
    <location>
        <begin position="487"/>
        <end position="505"/>
    </location>
</feature>
<reference evidence="2 3" key="1">
    <citation type="submission" date="2015-12" db="EMBL/GenBank/DDBJ databases">
        <title>The genome of Folsomia candida.</title>
        <authorList>
            <person name="Faddeeva A."/>
            <person name="Derks M.F."/>
            <person name="Anvar Y."/>
            <person name="Smit S."/>
            <person name="Van Straalen N."/>
            <person name="Roelofs D."/>
        </authorList>
    </citation>
    <scope>NUCLEOTIDE SEQUENCE [LARGE SCALE GENOMIC DNA]</scope>
    <source>
        <strain evidence="2 3">VU population</strain>
        <tissue evidence="2">Whole body</tissue>
    </source>
</reference>
<accession>A0A226DWA9</accession>
<dbReference type="Proteomes" id="UP000198287">
    <property type="component" value="Unassembled WGS sequence"/>
</dbReference>
<keyword evidence="1" id="KW-1133">Transmembrane helix</keyword>
<organism evidence="2 3">
    <name type="scientific">Folsomia candida</name>
    <name type="common">Springtail</name>
    <dbReference type="NCBI Taxonomy" id="158441"/>
    <lineage>
        <taxon>Eukaryota</taxon>
        <taxon>Metazoa</taxon>
        <taxon>Ecdysozoa</taxon>
        <taxon>Arthropoda</taxon>
        <taxon>Hexapoda</taxon>
        <taxon>Collembola</taxon>
        <taxon>Entomobryomorpha</taxon>
        <taxon>Isotomoidea</taxon>
        <taxon>Isotomidae</taxon>
        <taxon>Proisotominae</taxon>
        <taxon>Folsomia</taxon>
    </lineage>
</organism>
<sequence>MMTPGVVYGREITTSGGKWVEEYESHIESLTPSRSIFHIIGDFKTEPEKSWETNLFNFLLLNKKFLKVLHHLPTNHDIKTNRHYGSCEIISKYFGHSTTQVSFIFLQKLETNSEMMMLIETRERLSYCGENPSYLFLVLGTMNNNKIQISPEAASTSKLFVIHGSSPVGLFVKGIVVSVPSTLENNPHTVHLPLLYSASSFTFHYKRPAHVERTQAAPMVLHHASDGRGPSHLGGRYVGPPPPTPIYASDGNPTIVGSFQVFVVCFLCSVSPLVELKPSLGEHDTLLDFSWKMVNSNLRGLRVDSDAYFRFNPAIHTCSAIARPSRKFAGFKECALEALEGKFNMTQVRVSGAWNSMHAYDVSVYYNMVALKSTIEEKILYPVSAIFTWLPYFSERSQFKMATLSFLEKPTLDGLQAIFRPLDMYTWLASGASFLLMSMFLATNSAKDGVTLKTLVENFTQSWMWIMSSLSGQYHGTIGILRLIPHFPIFVVICIWSFFLMGTVFHQGSMFSSLVALTPPILPSTLESVVDSKIQIITTSAVTLNYFTTSLLKYQMHDMGSTISTVASSAKLLSTLKQLESRMIFIDTESAFFTGFQISAGTKLEFEDKSVTPIMDTFAIINIDYELDNMLAGVGLERVPYVLRHIESSRFFREMATVVTRAFMSSAVSQISGLLAQSGVYKMWRDLELMKDLVSNIKGFTSTKQYRRVVVPRFFGVMNEVMFEEGKKVSLFAFEGTIRLCAAILSMTIVSFIREFVSYETLRCIARECRQGICRGCRALKEILYCNWENGNYENS</sequence>
<name>A0A226DWA9_FOLCA</name>
<protein>
    <submittedName>
        <fullName evidence="2">Uncharacterized protein</fullName>
    </submittedName>
</protein>
<evidence type="ECO:0000256" key="1">
    <source>
        <dbReference type="SAM" id="Phobius"/>
    </source>
</evidence>
<proteinExistence type="predicted"/>
<gene>
    <name evidence="2" type="ORF">Fcan01_15347</name>
</gene>
<keyword evidence="1" id="KW-0812">Transmembrane</keyword>